<keyword evidence="2 5" id="KW-0547">Nucleotide-binding</keyword>
<evidence type="ECO:0000256" key="2">
    <source>
        <dbReference type="ARBA" id="ARBA00022741"/>
    </source>
</evidence>
<dbReference type="Gene3D" id="3.40.50.300">
    <property type="entry name" value="P-loop containing nucleotide triphosphate hydrolases"/>
    <property type="match status" value="1"/>
</dbReference>
<keyword evidence="5" id="KW-0963">Cytoplasm</keyword>
<comment type="subcellular location">
    <subcellularLocation>
        <location evidence="5">Cytoplasm</location>
    </subcellularLocation>
</comment>
<proteinExistence type="inferred from homology"/>
<reference evidence="7 8" key="1">
    <citation type="submission" date="2022-11" db="EMBL/GenBank/DDBJ databases">
        <title>Spartinivicinus poritis sp. nov., isolated from scleractinian coral Porites lutea.</title>
        <authorList>
            <person name="Zhang G."/>
            <person name="Cai L."/>
            <person name="Wei Q."/>
        </authorList>
    </citation>
    <scope>NUCLEOTIDE SEQUENCE [LARGE SCALE GENOMIC DNA]</scope>
    <source>
        <strain evidence="7 8">A2-2</strain>
    </source>
</reference>
<sequence length="201" mass="22603">MAYKVGITGGIGSGKTSATDYLANIKQITIVDADIIARQVVEPGSSALSTIEEHFGNQVLLEDGSLNRPYLRQLIFNSPIEKTWLEKLLHPLIRQQIIAALERATSAYAVLVSPLLFETDQHLLVDRTLLIDVPETVQITRACQRDKMSKEQAQRILATQMPREEKQQRADDIINNQGSIQHLYAQLDQLHQQYLGFACHD</sequence>
<dbReference type="EC" id="2.7.1.24" evidence="5 6"/>
<keyword evidence="8" id="KW-1185">Reference proteome</keyword>
<evidence type="ECO:0000256" key="3">
    <source>
        <dbReference type="ARBA" id="ARBA00022840"/>
    </source>
</evidence>
<comment type="similarity">
    <text evidence="1 5">Belongs to the CoaE family.</text>
</comment>
<gene>
    <name evidence="5 7" type="primary">coaE</name>
    <name evidence="7" type="ORF">ORQ98_12570</name>
</gene>
<keyword evidence="5 7" id="KW-0808">Transferase</keyword>
<evidence type="ECO:0000256" key="1">
    <source>
        <dbReference type="ARBA" id="ARBA00009018"/>
    </source>
</evidence>
<dbReference type="PANTHER" id="PTHR10695">
    <property type="entry name" value="DEPHOSPHO-COA KINASE-RELATED"/>
    <property type="match status" value="1"/>
</dbReference>
<keyword evidence="4 5" id="KW-0173">Coenzyme A biosynthesis</keyword>
<dbReference type="GO" id="GO:0004140">
    <property type="term" value="F:dephospho-CoA kinase activity"/>
    <property type="evidence" value="ECO:0007669"/>
    <property type="project" value="UniProtKB-EC"/>
</dbReference>
<dbReference type="InterPro" id="IPR027417">
    <property type="entry name" value="P-loop_NTPase"/>
</dbReference>
<dbReference type="NCBIfam" id="TIGR00152">
    <property type="entry name" value="dephospho-CoA kinase"/>
    <property type="match status" value="1"/>
</dbReference>
<protein>
    <recommendedName>
        <fullName evidence="5 6">Dephospho-CoA kinase</fullName>
        <ecNumber evidence="5 6">2.7.1.24</ecNumber>
    </recommendedName>
    <alternativeName>
        <fullName evidence="5">Dephosphocoenzyme A kinase</fullName>
    </alternativeName>
</protein>
<dbReference type="Pfam" id="PF01121">
    <property type="entry name" value="CoaE"/>
    <property type="match status" value="1"/>
</dbReference>
<dbReference type="Proteomes" id="UP001528823">
    <property type="component" value="Unassembled WGS sequence"/>
</dbReference>
<evidence type="ECO:0000256" key="4">
    <source>
        <dbReference type="ARBA" id="ARBA00022993"/>
    </source>
</evidence>
<dbReference type="HAMAP" id="MF_00376">
    <property type="entry name" value="Dephospho_CoA_kinase"/>
    <property type="match status" value="1"/>
</dbReference>
<keyword evidence="3 5" id="KW-0067">ATP-binding</keyword>
<dbReference type="InterPro" id="IPR001977">
    <property type="entry name" value="Depp_CoAkinase"/>
</dbReference>
<dbReference type="PROSITE" id="PS51219">
    <property type="entry name" value="DPCK"/>
    <property type="match status" value="1"/>
</dbReference>
<dbReference type="EMBL" id="JAPMOU010000014">
    <property type="protein sequence ID" value="MDE1462802.1"/>
    <property type="molecule type" value="Genomic_DNA"/>
</dbReference>
<dbReference type="CDD" id="cd02022">
    <property type="entry name" value="DPCK"/>
    <property type="match status" value="1"/>
</dbReference>
<keyword evidence="5 7" id="KW-0418">Kinase</keyword>
<dbReference type="SUPFAM" id="SSF52540">
    <property type="entry name" value="P-loop containing nucleoside triphosphate hydrolases"/>
    <property type="match status" value="1"/>
</dbReference>
<dbReference type="RefSeq" id="WP_274689153.1">
    <property type="nucleotide sequence ID" value="NZ_JAPMOU010000014.1"/>
</dbReference>
<evidence type="ECO:0000313" key="7">
    <source>
        <dbReference type="EMBL" id="MDE1462802.1"/>
    </source>
</evidence>
<evidence type="ECO:0000313" key="8">
    <source>
        <dbReference type="Proteomes" id="UP001528823"/>
    </source>
</evidence>
<evidence type="ECO:0000256" key="6">
    <source>
        <dbReference type="NCBIfam" id="TIGR00152"/>
    </source>
</evidence>
<comment type="catalytic activity">
    <reaction evidence="5">
        <text>3'-dephospho-CoA + ATP = ADP + CoA + H(+)</text>
        <dbReference type="Rhea" id="RHEA:18245"/>
        <dbReference type="ChEBI" id="CHEBI:15378"/>
        <dbReference type="ChEBI" id="CHEBI:30616"/>
        <dbReference type="ChEBI" id="CHEBI:57287"/>
        <dbReference type="ChEBI" id="CHEBI:57328"/>
        <dbReference type="ChEBI" id="CHEBI:456216"/>
        <dbReference type="EC" id="2.7.1.24"/>
    </reaction>
</comment>
<accession>A0ABT5U8U2</accession>
<organism evidence="7 8">
    <name type="scientific">Spartinivicinus poritis</name>
    <dbReference type="NCBI Taxonomy" id="2994640"/>
    <lineage>
        <taxon>Bacteria</taxon>
        <taxon>Pseudomonadati</taxon>
        <taxon>Pseudomonadota</taxon>
        <taxon>Gammaproteobacteria</taxon>
        <taxon>Oceanospirillales</taxon>
        <taxon>Zooshikellaceae</taxon>
        <taxon>Spartinivicinus</taxon>
    </lineage>
</organism>
<comment type="function">
    <text evidence="5">Catalyzes the phosphorylation of the 3'-hydroxyl group of dephosphocoenzyme A to form coenzyme A.</text>
</comment>
<name>A0ABT5U8U2_9GAMM</name>
<evidence type="ECO:0000256" key="5">
    <source>
        <dbReference type="HAMAP-Rule" id="MF_00376"/>
    </source>
</evidence>
<feature type="binding site" evidence="5">
    <location>
        <begin position="12"/>
        <end position="17"/>
    </location>
    <ligand>
        <name>ATP</name>
        <dbReference type="ChEBI" id="CHEBI:30616"/>
    </ligand>
</feature>
<dbReference type="PANTHER" id="PTHR10695:SF46">
    <property type="entry name" value="BIFUNCTIONAL COENZYME A SYNTHASE-RELATED"/>
    <property type="match status" value="1"/>
</dbReference>
<comment type="pathway">
    <text evidence="5">Cofactor biosynthesis; coenzyme A biosynthesis; CoA from (R)-pantothenate: step 5/5.</text>
</comment>
<comment type="caution">
    <text evidence="7">The sequence shown here is derived from an EMBL/GenBank/DDBJ whole genome shotgun (WGS) entry which is preliminary data.</text>
</comment>